<evidence type="ECO:0000256" key="10">
    <source>
        <dbReference type="PROSITE-ProRule" id="PRU00626"/>
    </source>
</evidence>
<dbReference type="SMART" id="SM01103">
    <property type="entry name" value="CRS1_YhbY"/>
    <property type="match status" value="3"/>
</dbReference>
<dbReference type="GeneID" id="110749156"/>
<sequence>MALPLFSVNPSTTCSSTCSFHAPHPRCFLLLHHQTHSFKSCRALRIRVSCKTVQVDTQEQPQRIKVAFEATRKKRKPKPSFFEQIQDKWSMKVNSPRDKFPWQKQNELVQEEKEEVEEEEEEEEEEEVFEPKISKQEEGQKYSGVRVAEPVNQKVSFSLPNRIVYAPWAHGSKRITPQVDSEPETSQHSGAQGKNLDGFAGHSEIDTTSGAVKKEKSFERRFDSNRKLERERVGEIGIISIGVSKKEEKMISKGLNGVSLDETLSGDGENDEKVENFVYSGSGSIRLPWKRESELSSEEGDKTRKRRSNTELAERMLPDHELRRLRNVSLRMLERIKVGVTGITQALVNTIHEKWKIDEVVKLKFEEPFSLNMKRTHEILESKTGGLVIWRSGSSVVLYRGMTYNLPCVQTYAKQSQTNSHMLQHSEKATSDSMHNVGVKDVSRTTDFPSLESAEYLKDLSQRELMALNDLNHLLDELGPRFKDWIGREPLPVDADLLPSVVPGYKTPFRLLPYGFRPCLRDKDMTKYRRLARTVPPHFALGRNRELQGLANAMMKLWEKSAIAKIAIKRGVQNTCNERMAEELKRLTGGTLLSRNKDFIVFYRGNDYLPSVVTGVLEERRKLRDLQQDEEEQARQMASDYVVSNSEASKGQLVAGTLAETMAATTHWRNQLTIDKVEKMRRDSTFARHASLVRHLEKKLALAKGKLRKAEKALARVQESLEPSDLPDDLETLTDEDRFLFRKIGLSMKPFLLLGRREVYSGTIENMHLHWKHKELVKIIVRGKSFEQVKHIAISLEAESGGVLVSLDKTTKGYAIILYRGKNYQCPLPLRPRNLLTRRQALARSVELQRREALKHHISDLQEKVGLLKSELEEMGNGTMVDDGRTLHSTGDDPFIPSDDSEEDEGEEAYLEVYDSGNEDNNNEHEIVGSV</sequence>
<dbReference type="RefSeq" id="XP_021804878.1">
    <property type="nucleotide sequence ID" value="XM_021949186.1"/>
</dbReference>
<dbReference type="Pfam" id="PF01985">
    <property type="entry name" value="CRS1_YhbY"/>
    <property type="match status" value="3"/>
</dbReference>
<evidence type="ECO:0000256" key="7">
    <source>
        <dbReference type="ARBA" id="ARBA00022946"/>
    </source>
</evidence>
<keyword evidence="5" id="KW-0677">Repeat</keyword>
<evidence type="ECO:0000313" key="14">
    <source>
        <dbReference type="Proteomes" id="UP000515124"/>
    </source>
</evidence>
<dbReference type="PROSITE" id="PS51295">
    <property type="entry name" value="CRM"/>
    <property type="match status" value="3"/>
</dbReference>
<dbReference type="KEGG" id="pavi:110749156"/>
<dbReference type="PANTHER" id="PTHR31846">
    <property type="entry name" value="CRS1 / YHBY (CRM) DOMAIN-CONTAINING PROTEIN"/>
    <property type="match status" value="1"/>
</dbReference>
<dbReference type="InterPro" id="IPR045278">
    <property type="entry name" value="CRS1/CFM2/CFM3"/>
</dbReference>
<evidence type="ECO:0000256" key="5">
    <source>
        <dbReference type="ARBA" id="ARBA00022737"/>
    </source>
</evidence>
<feature type="region of interest" description="Disordered" evidence="12">
    <location>
        <begin position="175"/>
        <end position="221"/>
    </location>
</feature>
<organism evidence="14 15">
    <name type="scientific">Prunus avium</name>
    <name type="common">Cherry</name>
    <name type="synonym">Cerasus avium</name>
    <dbReference type="NCBI Taxonomy" id="42229"/>
    <lineage>
        <taxon>Eukaryota</taxon>
        <taxon>Viridiplantae</taxon>
        <taxon>Streptophyta</taxon>
        <taxon>Embryophyta</taxon>
        <taxon>Tracheophyta</taxon>
        <taxon>Spermatophyta</taxon>
        <taxon>Magnoliopsida</taxon>
        <taxon>eudicotyledons</taxon>
        <taxon>Gunneridae</taxon>
        <taxon>Pentapetalae</taxon>
        <taxon>rosids</taxon>
        <taxon>fabids</taxon>
        <taxon>Rosales</taxon>
        <taxon>Rosaceae</taxon>
        <taxon>Amygdaloideae</taxon>
        <taxon>Amygdaleae</taxon>
        <taxon>Prunus</taxon>
    </lineage>
</organism>
<evidence type="ECO:0000256" key="1">
    <source>
        <dbReference type="ARBA" id="ARBA00004229"/>
    </source>
</evidence>
<protein>
    <submittedName>
        <fullName evidence="15">CRM-domain containing factor CFM3, chloroplastic/mitochondrial</fullName>
    </submittedName>
</protein>
<keyword evidence="8" id="KW-0508">mRNA splicing</keyword>
<dbReference type="AlphaFoldDB" id="A0A6P5RST9"/>
<dbReference type="InterPro" id="IPR035920">
    <property type="entry name" value="YhbY-like_sf"/>
</dbReference>
<dbReference type="Gene3D" id="3.30.110.60">
    <property type="entry name" value="YhbY-like"/>
    <property type="match status" value="3"/>
</dbReference>
<feature type="domain" description="CRM" evidence="13">
    <location>
        <begin position="518"/>
        <end position="615"/>
    </location>
</feature>
<evidence type="ECO:0000256" key="6">
    <source>
        <dbReference type="ARBA" id="ARBA00022884"/>
    </source>
</evidence>
<dbReference type="PANTHER" id="PTHR31846:SF7">
    <property type="entry name" value="CRS1 _ YHBY (CRM) DOMAIN-CONTAINING PROTEIN"/>
    <property type="match status" value="1"/>
</dbReference>
<reference evidence="15" key="1">
    <citation type="submission" date="2025-08" db="UniProtKB">
        <authorList>
            <consortium name="RefSeq"/>
        </authorList>
    </citation>
    <scope>IDENTIFICATION</scope>
</reference>
<dbReference type="GO" id="GO:0000373">
    <property type="term" value="P:Group II intron splicing"/>
    <property type="evidence" value="ECO:0007669"/>
    <property type="project" value="UniProtKB-ARBA"/>
</dbReference>
<comment type="subcellular location">
    <subcellularLocation>
        <location evidence="1">Plastid</location>
        <location evidence="1">Chloroplast</location>
    </subcellularLocation>
</comment>
<evidence type="ECO:0000256" key="2">
    <source>
        <dbReference type="ARBA" id="ARBA00022528"/>
    </source>
</evidence>
<dbReference type="Proteomes" id="UP000515124">
    <property type="component" value="Unplaced"/>
</dbReference>
<evidence type="ECO:0000256" key="9">
    <source>
        <dbReference type="ARBA" id="ARBA00023274"/>
    </source>
</evidence>
<dbReference type="FunFam" id="3.30.110.60:FF:000002">
    <property type="entry name" value="CRS2-associated factor 1, chloroplastic"/>
    <property type="match status" value="2"/>
</dbReference>
<feature type="region of interest" description="Disordered" evidence="12">
    <location>
        <begin position="290"/>
        <end position="311"/>
    </location>
</feature>
<proteinExistence type="predicted"/>
<dbReference type="InterPro" id="IPR001890">
    <property type="entry name" value="RNA-binding_CRM"/>
</dbReference>
<evidence type="ECO:0000256" key="8">
    <source>
        <dbReference type="ARBA" id="ARBA00023187"/>
    </source>
</evidence>
<accession>A0A6P5RST9</accession>
<keyword evidence="2" id="KW-0150">Chloroplast</keyword>
<keyword evidence="7" id="KW-0809">Transit peptide</keyword>
<feature type="compositionally biased region" description="Basic and acidic residues" evidence="12">
    <location>
        <begin position="129"/>
        <end position="140"/>
    </location>
</feature>
<feature type="region of interest" description="Disordered" evidence="12">
    <location>
        <begin position="107"/>
        <end position="143"/>
    </location>
</feature>
<evidence type="ECO:0000256" key="11">
    <source>
        <dbReference type="SAM" id="Coils"/>
    </source>
</evidence>
<dbReference type="GO" id="GO:0009507">
    <property type="term" value="C:chloroplast"/>
    <property type="evidence" value="ECO:0007669"/>
    <property type="project" value="UniProtKB-SubCell"/>
</dbReference>
<keyword evidence="4" id="KW-0507">mRNA processing</keyword>
<feature type="compositionally biased region" description="Acidic residues" evidence="12">
    <location>
        <begin position="112"/>
        <end position="128"/>
    </location>
</feature>
<feature type="domain" description="CRM" evidence="13">
    <location>
        <begin position="731"/>
        <end position="831"/>
    </location>
</feature>
<evidence type="ECO:0000256" key="12">
    <source>
        <dbReference type="SAM" id="MobiDB-lite"/>
    </source>
</evidence>
<evidence type="ECO:0000256" key="3">
    <source>
        <dbReference type="ARBA" id="ARBA00022640"/>
    </source>
</evidence>
<keyword evidence="11" id="KW-0175">Coiled coil</keyword>
<evidence type="ECO:0000313" key="15">
    <source>
        <dbReference type="RefSeq" id="XP_021804878.1"/>
    </source>
</evidence>
<keyword evidence="6 10" id="KW-0694">RNA-binding</keyword>
<feature type="compositionally biased region" description="Basic and acidic residues" evidence="12">
    <location>
        <begin position="212"/>
        <end position="221"/>
    </location>
</feature>
<keyword evidence="3" id="KW-0934">Plastid</keyword>
<name>A0A6P5RST9_PRUAV</name>
<feature type="domain" description="CRM" evidence="13">
    <location>
        <begin position="315"/>
        <end position="411"/>
    </location>
</feature>
<dbReference type="GO" id="GO:0006397">
    <property type="term" value="P:mRNA processing"/>
    <property type="evidence" value="ECO:0007669"/>
    <property type="project" value="UniProtKB-KW"/>
</dbReference>
<keyword evidence="14" id="KW-1185">Reference proteome</keyword>
<feature type="region of interest" description="Disordered" evidence="12">
    <location>
        <begin position="878"/>
        <end position="908"/>
    </location>
</feature>
<gene>
    <name evidence="15" type="primary">LOC110749156</name>
</gene>
<dbReference type="GO" id="GO:0003729">
    <property type="term" value="F:mRNA binding"/>
    <property type="evidence" value="ECO:0007669"/>
    <property type="project" value="InterPro"/>
</dbReference>
<dbReference type="GO" id="GO:1990904">
    <property type="term" value="C:ribonucleoprotein complex"/>
    <property type="evidence" value="ECO:0007669"/>
    <property type="project" value="UniProtKB-KW"/>
</dbReference>
<feature type="compositionally biased region" description="Acidic residues" evidence="12">
    <location>
        <begin position="899"/>
        <end position="908"/>
    </location>
</feature>
<evidence type="ECO:0000256" key="4">
    <source>
        <dbReference type="ARBA" id="ARBA00022664"/>
    </source>
</evidence>
<dbReference type="SUPFAM" id="SSF75471">
    <property type="entry name" value="YhbY-like"/>
    <property type="match status" value="3"/>
</dbReference>
<feature type="coiled-coil region" evidence="11">
    <location>
        <begin position="693"/>
        <end position="720"/>
    </location>
</feature>
<keyword evidence="9" id="KW-0687">Ribonucleoprotein</keyword>
<evidence type="ECO:0000259" key="13">
    <source>
        <dbReference type="PROSITE" id="PS51295"/>
    </source>
</evidence>